<evidence type="ECO:0000313" key="3">
    <source>
        <dbReference type="Proteomes" id="UP001526246"/>
    </source>
</evidence>
<keyword evidence="3" id="KW-1185">Reference proteome</keyword>
<name>A0ABT3JGT8_9SPHN</name>
<reference evidence="2 3" key="1">
    <citation type="submission" date="2022-10" db="EMBL/GenBank/DDBJ databases">
        <title>Sphingomonas sp.</title>
        <authorList>
            <person name="Jin C."/>
        </authorList>
    </citation>
    <scope>NUCLEOTIDE SEQUENCE [LARGE SCALE GENOMIC DNA]</scope>
    <source>
        <strain evidence="2 3">BN140010</strain>
    </source>
</reference>
<gene>
    <name evidence="2" type="ORF">OMW55_10760</name>
</gene>
<sequence>MRMMVLALGSAWLAGCAAAPIAVAPDLVAHTQQIELTGIGFGETGHFRLGASSGSFTRSYARMRQVEPFSTPRLTRSFGHVAFAVTGPDFGAPTSADCRHVEGEVGGSLRVTDVPFRYRCRFTRDGKPMDAELLLAAAPLRIGLLTGETRAGEIRANGRVIRIEPIHRSPALAVPSGDPLGYRFGTVGAVDVNASPRVIFAPTAGPDREAVLLGSIALSLLWSG</sequence>
<accession>A0ABT3JGT8</accession>
<comment type="caution">
    <text evidence="2">The sequence shown here is derived from an EMBL/GenBank/DDBJ whole genome shotgun (WGS) entry which is preliminary data.</text>
</comment>
<dbReference type="PROSITE" id="PS51257">
    <property type="entry name" value="PROKAR_LIPOPROTEIN"/>
    <property type="match status" value="1"/>
</dbReference>
<keyword evidence="1" id="KW-0732">Signal</keyword>
<evidence type="ECO:0000313" key="2">
    <source>
        <dbReference type="EMBL" id="MCW3798282.1"/>
    </source>
</evidence>
<feature type="chain" id="PRO_5045603312" evidence="1">
    <location>
        <begin position="25"/>
        <end position="224"/>
    </location>
</feature>
<organism evidence="2 3">
    <name type="scientific">Sphingomonas arvum</name>
    <dbReference type="NCBI Taxonomy" id="2992113"/>
    <lineage>
        <taxon>Bacteria</taxon>
        <taxon>Pseudomonadati</taxon>
        <taxon>Pseudomonadota</taxon>
        <taxon>Alphaproteobacteria</taxon>
        <taxon>Sphingomonadales</taxon>
        <taxon>Sphingomonadaceae</taxon>
        <taxon>Sphingomonas</taxon>
    </lineage>
</organism>
<dbReference type="RefSeq" id="WP_264883050.1">
    <property type="nucleotide sequence ID" value="NZ_JAPDOB010000002.1"/>
</dbReference>
<evidence type="ECO:0000256" key="1">
    <source>
        <dbReference type="SAM" id="SignalP"/>
    </source>
</evidence>
<proteinExistence type="predicted"/>
<dbReference type="Proteomes" id="UP001526246">
    <property type="component" value="Unassembled WGS sequence"/>
</dbReference>
<feature type="signal peptide" evidence="1">
    <location>
        <begin position="1"/>
        <end position="24"/>
    </location>
</feature>
<dbReference type="EMBL" id="JAPDOB010000002">
    <property type="protein sequence ID" value="MCW3798282.1"/>
    <property type="molecule type" value="Genomic_DNA"/>
</dbReference>
<protein>
    <submittedName>
        <fullName evidence="2">Uncharacterized protein</fullName>
    </submittedName>
</protein>